<evidence type="ECO:0000256" key="1">
    <source>
        <dbReference type="SAM" id="MobiDB-lite"/>
    </source>
</evidence>
<dbReference type="EMBL" id="LIHL02000008">
    <property type="protein sequence ID" value="KAF5463317.1"/>
    <property type="molecule type" value="Genomic_DNA"/>
</dbReference>
<dbReference type="PANTHER" id="PTHR33494">
    <property type="entry name" value="OS02G0793800 PROTEIN"/>
    <property type="match status" value="1"/>
</dbReference>
<dbReference type="AlphaFoldDB" id="A0A833XBB3"/>
<name>A0A833XBB3_JUGRE</name>
<proteinExistence type="predicted"/>
<dbReference type="Proteomes" id="UP000619265">
    <property type="component" value="Unassembled WGS sequence"/>
</dbReference>
<organism evidence="3 4">
    <name type="scientific">Juglans regia</name>
    <name type="common">English walnut</name>
    <dbReference type="NCBI Taxonomy" id="51240"/>
    <lineage>
        <taxon>Eukaryota</taxon>
        <taxon>Viridiplantae</taxon>
        <taxon>Streptophyta</taxon>
        <taxon>Embryophyta</taxon>
        <taxon>Tracheophyta</taxon>
        <taxon>Spermatophyta</taxon>
        <taxon>Magnoliopsida</taxon>
        <taxon>eudicotyledons</taxon>
        <taxon>Gunneridae</taxon>
        <taxon>Pentapetalae</taxon>
        <taxon>rosids</taxon>
        <taxon>fabids</taxon>
        <taxon>Fagales</taxon>
        <taxon>Juglandaceae</taxon>
        <taxon>Juglans</taxon>
    </lineage>
</organism>
<dbReference type="Gramene" id="Jr08_20390_p1">
    <property type="protein sequence ID" value="cds.Jr08_20390_p1"/>
    <property type="gene ID" value="Jr08_20390"/>
</dbReference>
<gene>
    <name evidence="3" type="ORF">F2P56_019239</name>
</gene>
<evidence type="ECO:0000313" key="3">
    <source>
        <dbReference type="EMBL" id="KAF5463317.1"/>
    </source>
</evidence>
<feature type="compositionally biased region" description="Low complexity" evidence="1">
    <location>
        <begin position="108"/>
        <end position="118"/>
    </location>
</feature>
<dbReference type="InterPro" id="IPR057939">
    <property type="entry name" value="TRF2_HOY1_PH"/>
</dbReference>
<protein>
    <recommendedName>
        <fullName evidence="2">TRF2/HOY1 PH-like domain-containing protein</fullName>
    </recommendedName>
</protein>
<dbReference type="Pfam" id="PF24818">
    <property type="entry name" value="PH_TRF2_HOY1"/>
    <property type="match status" value="1"/>
</dbReference>
<reference evidence="3" key="1">
    <citation type="submission" date="2015-10" db="EMBL/GenBank/DDBJ databases">
        <authorList>
            <person name="Martinez-Garcia P.J."/>
            <person name="Crepeau M.W."/>
            <person name="Puiu D."/>
            <person name="Gonzalez-Ibeas D."/>
            <person name="Whalen J."/>
            <person name="Stevens K."/>
            <person name="Paul R."/>
            <person name="Butterfield T."/>
            <person name="Britton M."/>
            <person name="Reagan R."/>
            <person name="Chakraborty S."/>
            <person name="Walawage S.L."/>
            <person name="Vasquez-Gross H.A."/>
            <person name="Cardeno C."/>
            <person name="Famula R."/>
            <person name="Pratt K."/>
            <person name="Kuruganti S."/>
            <person name="Aradhya M.K."/>
            <person name="Leslie C.A."/>
            <person name="Dandekar A.M."/>
            <person name="Salzberg S.L."/>
            <person name="Wegrzyn J.L."/>
            <person name="Langley C.H."/>
            <person name="Neale D.B."/>
        </authorList>
    </citation>
    <scope>NUCLEOTIDE SEQUENCE</scope>
    <source>
        <tissue evidence="3">Leaves</tissue>
    </source>
</reference>
<feature type="domain" description="TRF2/HOY1 PH-like" evidence="2">
    <location>
        <begin position="135"/>
        <end position="253"/>
    </location>
</feature>
<comment type="caution">
    <text evidence="3">The sequence shown here is derived from an EMBL/GenBank/DDBJ whole genome shotgun (WGS) entry which is preliminary data.</text>
</comment>
<feature type="region of interest" description="Disordered" evidence="1">
    <location>
        <begin position="105"/>
        <end position="124"/>
    </location>
</feature>
<accession>A0A833XBB3</accession>
<sequence>MVHGGKFLSLNQKHCELFESHEQLKNPPFESSNNNRSSACALQIQEAANQRLMQTPADTEEKAKLIEALLCLRPIGLTLSNMAPFLGLDELGVSHAENTTKCTDAVAGSSSHSSGHSGVQEKARTDNKIKLKASNFLASFIRIGSWKVVAKREGALVAKCYYAKKKMVWEILKDSLKSKIEIQWSQVLAIRASMVEGQPGILEIELSSPPAFYIEAKPRPRKHTLWKNSSDFTDGQALIHRRHYLELPPGALDKHFEKLLQCDSRMLILSMRPFPSLSSPFFHSDQDHFYNATRELSLDYNRDRPNISSSSNLQSPFSNIVPTPFLVDMQQVQAYQQTNYQPCFSINDPTGMVMNFPLHFVENIRNQGAENPMMGMIWGQGMIHSANILGRDQIQEPFSILATSSDDHLRDQIIQDPYRNIPLEIQMNPTIPFQNYNQNYSGSAPNYAEQVQRFSSESQRYDLNGVLNQLNPSDGELLQCNDDHDQNRYIEDKFFFWKNEAWN</sequence>
<evidence type="ECO:0000313" key="4">
    <source>
        <dbReference type="Proteomes" id="UP000619265"/>
    </source>
</evidence>
<reference evidence="3" key="2">
    <citation type="submission" date="2020-03" db="EMBL/GenBank/DDBJ databases">
        <title>Walnut 2.0.</title>
        <authorList>
            <person name="Marrano A."/>
            <person name="Britton M."/>
            <person name="Zimin A.V."/>
            <person name="Zaini P.A."/>
            <person name="Workman R."/>
            <person name="Puiu D."/>
            <person name="Bianco L."/>
            <person name="Allen B.J."/>
            <person name="Troggio M."/>
            <person name="Leslie C.A."/>
            <person name="Timp W."/>
            <person name="Dendekar A."/>
            <person name="Salzberg S.L."/>
            <person name="Neale D.B."/>
        </authorList>
    </citation>
    <scope>NUCLEOTIDE SEQUENCE</scope>
    <source>
        <tissue evidence="3">Leaves</tissue>
    </source>
</reference>
<dbReference type="PANTHER" id="PTHR33494:SF5">
    <property type="entry name" value="F10A16.6 PROTEIN"/>
    <property type="match status" value="1"/>
</dbReference>
<evidence type="ECO:0000259" key="2">
    <source>
        <dbReference type="Pfam" id="PF24818"/>
    </source>
</evidence>